<proteinExistence type="predicted"/>
<dbReference type="AlphaFoldDB" id="A0A0N5APZ6"/>
<dbReference type="WBParaSite" id="SMUV_0000673901-mRNA-1">
    <property type="protein sequence ID" value="SMUV_0000673901-mRNA-1"/>
    <property type="gene ID" value="SMUV_0000673901"/>
</dbReference>
<evidence type="ECO:0000313" key="1">
    <source>
        <dbReference type="Proteomes" id="UP000046393"/>
    </source>
</evidence>
<keyword evidence="1" id="KW-1185">Reference proteome</keyword>
<dbReference type="Proteomes" id="UP000046393">
    <property type="component" value="Unplaced"/>
</dbReference>
<protein>
    <submittedName>
        <fullName evidence="2">Uncharacterized protein</fullName>
    </submittedName>
</protein>
<organism evidence="1 2">
    <name type="scientific">Syphacia muris</name>
    <dbReference type="NCBI Taxonomy" id="451379"/>
    <lineage>
        <taxon>Eukaryota</taxon>
        <taxon>Metazoa</taxon>
        <taxon>Ecdysozoa</taxon>
        <taxon>Nematoda</taxon>
        <taxon>Chromadorea</taxon>
        <taxon>Rhabditida</taxon>
        <taxon>Spirurina</taxon>
        <taxon>Oxyuridomorpha</taxon>
        <taxon>Oxyuroidea</taxon>
        <taxon>Oxyuridae</taxon>
        <taxon>Syphacia</taxon>
    </lineage>
</organism>
<name>A0A0N5APZ6_9BILA</name>
<evidence type="ECO:0000313" key="2">
    <source>
        <dbReference type="WBParaSite" id="SMUV_0000673901-mRNA-1"/>
    </source>
</evidence>
<sequence>MLVSMSGNVRNNEIEECISSWMAEMKERELDEQRASFRKGDEYCPFVNCFYTLNYLALSSLLRIWLQFVSRI</sequence>
<reference evidence="2" key="1">
    <citation type="submission" date="2017-02" db="UniProtKB">
        <authorList>
            <consortium name="WormBaseParasite"/>
        </authorList>
    </citation>
    <scope>IDENTIFICATION</scope>
</reference>
<accession>A0A0N5APZ6</accession>